<dbReference type="PANTHER" id="PTHR31356">
    <property type="entry name" value="THYLAKOID LUMENAL 29 KDA PROTEIN, CHLOROPLASTIC-RELATED"/>
    <property type="match status" value="1"/>
</dbReference>
<dbReference type="SUPFAM" id="SSF48113">
    <property type="entry name" value="Heme-dependent peroxidases"/>
    <property type="match status" value="1"/>
</dbReference>
<keyword evidence="2" id="KW-0479">Metal-binding</keyword>
<organism evidence="8">
    <name type="scientific">Guillardia theta (strain CCMP2712)</name>
    <name type="common">Cryptophyte</name>
    <dbReference type="NCBI Taxonomy" id="905079"/>
    <lineage>
        <taxon>Eukaryota</taxon>
        <taxon>Cryptophyceae</taxon>
        <taxon>Pyrenomonadales</taxon>
        <taxon>Geminigeraceae</taxon>
        <taxon>Guillardia</taxon>
    </lineage>
</organism>
<dbReference type="RefSeq" id="XP_005828601.1">
    <property type="nucleotide sequence ID" value="XM_005828544.1"/>
</dbReference>
<feature type="domain" description="Plant heme peroxidase family profile" evidence="7">
    <location>
        <begin position="144"/>
        <end position="367"/>
    </location>
</feature>
<keyword evidence="1" id="KW-0349">Heme</keyword>
<dbReference type="InterPro" id="IPR010255">
    <property type="entry name" value="Haem_peroxidase_sf"/>
</dbReference>
<evidence type="ECO:0000313" key="10">
    <source>
        <dbReference type="Proteomes" id="UP000011087"/>
    </source>
</evidence>
<dbReference type="GO" id="GO:0004601">
    <property type="term" value="F:peroxidase activity"/>
    <property type="evidence" value="ECO:0007669"/>
    <property type="project" value="InterPro"/>
</dbReference>
<gene>
    <name evidence="8" type="ORF">GUITHDRAFT_164338</name>
</gene>
<evidence type="ECO:0000256" key="6">
    <source>
        <dbReference type="SAM" id="Phobius"/>
    </source>
</evidence>
<dbReference type="GO" id="GO:0020037">
    <property type="term" value="F:heme binding"/>
    <property type="evidence" value="ECO:0007669"/>
    <property type="project" value="InterPro"/>
</dbReference>
<dbReference type="Gene3D" id="1.10.520.10">
    <property type="match status" value="1"/>
</dbReference>
<dbReference type="GeneID" id="17298272"/>
<dbReference type="EMBL" id="JH993022">
    <property type="protein sequence ID" value="EKX41621.1"/>
    <property type="molecule type" value="Genomic_DNA"/>
</dbReference>
<accession>L1IZE7</accession>
<reference evidence="8 10" key="1">
    <citation type="journal article" date="2012" name="Nature">
        <title>Algal genomes reveal evolutionary mosaicism and the fate of nucleomorphs.</title>
        <authorList>
            <consortium name="DOE Joint Genome Institute"/>
            <person name="Curtis B.A."/>
            <person name="Tanifuji G."/>
            <person name="Burki F."/>
            <person name="Gruber A."/>
            <person name="Irimia M."/>
            <person name="Maruyama S."/>
            <person name="Arias M.C."/>
            <person name="Ball S.G."/>
            <person name="Gile G.H."/>
            <person name="Hirakawa Y."/>
            <person name="Hopkins J.F."/>
            <person name="Kuo A."/>
            <person name="Rensing S.A."/>
            <person name="Schmutz J."/>
            <person name="Symeonidi A."/>
            <person name="Elias M."/>
            <person name="Eveleigh R.J."/>
            <person name="Herman E.K."/>
            <person name="Klute M.J."/>
            <person name="Nakayama T."/>
            <person name="Obornik M."/>
            <person name="Reyes-Prieto A."/>
            <person name="Armbrust E.V."/>
            <person name="Aves S.J."/>
            <person name="Beiko R.G."/>
            <person name="Coutinho P."/>
            <person name="Dacks J.B."/>
            <person name="Durnford D.G."/>
            <person name="Fast N.M."/>
            <person name="Green B.R."/>
            <person name="Grisdale C.J."/>
            <person name="Hempel F."/>
            <person name="Henrissat B."/>
            <person name="Hoppner M.P."/>
            <person name="Ishida K."/>
            <person name="Kim E."/>
            <person name="Koreny L."/>
            <person name="Kroth P.G."/>
            <person name="Liu Y."/>
            <person name="Malik S.B."/>
            <person name="Maier U.G."/>
            <person name="McRose D."/>
            <person name="Mock T."/>
            <person name="Neilson J.A."/>
            <person name="Onodera N.T."/>
            <person name="Poole A.M."/>
            <person name="Pritham E.J."/>
            <person name="Richards T.A."/>
            <person name="Rocap G."/>
            <person name="Roy S.W."/>
            <person name="Sarai C."/>
            <person name="Schaack S."/>
            <person name="Shirato S."/>
            <person name="Slamovits C.H."/>
            <person name="Spencer D.F."/>
            <person name="Suzuki S."/>
            <person name="Worden A.Z."/>
            <person name="Zauner S."/>
            <person name="Barry K."/>
            <person name="Bell C."/>
            <person name="Bharti A.K."/>
            <person name="Crow J.A."/>
            <person name="Grimwood J."/>
            <person name="Kramer R."/>
            <person name="Lindquist E."/>
            <person name="Lucas S."/>
            <person name="Salamov A."/>
            <person name="McFadden G.I."/>
            <person name="Lane C.E."/>
            <person name="Keeling P.J."/>
            <person name="Gray M.W."/>
            <person name="Grigoriev I.V."/>
            <person name="Archibald J.M."/>
        </authorList>
    </citation>
    <scope>NUCLEOTIDE SEQUENCE</scope>
    <source>
        <strain evidence="8 10">CCMP2712</strain>
    </source>
</reference>
<sequence>MLRSAGKQAAVIIRRQICSHTRNFGTSGFKRATSSLVVASAFGVGFSAFTAYAYSEKPDYSKVRDAVKAILDEDDYDDGSIGPILLAWHASGTYDAKTKTGARESMRKRRGHHALHARSRQTVTSRSVILDPPLHAAFGANAGLAEARKRLEPIKAQFPGLTYADLWILASIVAIEEMGGPKIPFRPGRRDQISGEWCPPDGRLPDADKGTKPATIGHVRYVAVSLTVARVSGGRHRDIFYRMGFNDQEIVALFGAHALGRCHTDRSGYTGPWTRAPTTFSNEYYRLLLESKWVPKSWKGPKQFENEDGKDLMMLPTDLALIEDFHFRKWVEIYAKDEKRFFADFAKAYQKLTELGCNNLEGGKGWF</sequence>
<dbReference type="InterPro" id="IPR044831">
    <property type="entry name" value="Ccp1-like"/>
</dbReference>
<dbReference type="CDD" id="cd00691">
    <property type="entry name" value="ascorbate_peroxidase"/>
    <property type="match status" value="1"/>
</dbReference>
<reference evidence="9" key="3">
    <citation type="submission" date="2016-03" db="UniProtKB">
        <authorList>
            <consortium name="EnsemblProtists"/>
        </authorList>
    </citation>
    <scope>IDENTIFICATION</scope>
</reference>
<evidence type="ECO:0000256" key="3">
    <source>
        <dbReference type="ARBA" id="ARBA00023002"/>
    </source>
</evidence>
<feature type="transmembrane region" description="Helical" evidence="6">
    <location>
        <begin position="32"/>
        <end position="54"/>
    </location>
</feature>
<dbReference type="InterPro" id="IPR002016">
    <property type="entry name" value="Haem_peroxidase"/>
</dbReference>
<evidence type="ECO:0000256" key="2">
    <source>
        <dbReference type="ARBA" id="ARBA00022723"/>
    </source>
</evidence>
<keyword evidence="3" id="KW-0560">Oxidoreductase</keyword>
<dbReference type="eggNOG" id="ENOG502QR1E">
    <property type="taxonomic scope" value="Eukaryota"/>
</dbReference>
<dbReference type="PROSITE" id="PS50873">
    <property type="entry name" value="PEROXIDASE_4"/>
    <property type="match status" value="1"/>
</dbReference>
<evidence type="ECO:0000256" key="5">
    <source>
        <dbReference type="RuleBase" id="RU004241"/>
    </source>
</evidence>
<dbReference type="EnsemblProtists" id="EKX41621">
    <property type="protein sequence ID" value="EKX41621"/>
    <property type="gene ID" value="GUITHDRAFT_164338"/>
</dbReference>
<dbReference type="Gene3D" id="1.10.420.10">
    <property type="entry name" value="Peroxidase, domain 2"/>
    <property type="match status" value="1"/>
</dbReference>
<dbReference type="HOGENOM" id="CLU_036959_1_1_1"/>
<comment type="similarity">
    <text evidence="5">Belongs to the peroxidase family.</text>
</comment>
<dbReference type="OrthoDB" id="2859658at2759"/>
<evidence type="ECO:0000259" key="7">
    <source>
        <dbReference type="PROSITE" id="PS50873"/>
    </source>
</evidence>
<dbReference type="FunFam" id="1.10.420.10:FF:000009">
    <property type="entry name" value="Ascorbate peroxidase"/>
    <property type="match status" value="1"/>
</dbReference>
<evidence type="ECO:0000256" key="4">
    <source>
        <dbReference type="ARBA" id="ARBA00023004"/>
    </source>
</evidence>
<keyword evidence="6" id="KW-1133">Transmembrane helix</keyword>
<keyword evidence="6" id="KW-0472">Membrane</keyword>
<dbReference type="OMA" id="QRKWNGP"/>
<keyword evidence="4" id="KW-0408">Iron</keyword>
<proteinExistence type="inferred from homology"/>
<reference evidence="10" key="2">
    <citation type="submission" date="2012-11" db="EMBL/GenBank/DDBJ databases">
        <authorList>
            <person name="Kuo A."/>
            <person name="Curtis B.A."/>
            <person name="Tanifuji G."/>
            <person name="Burki F."/>
            <person name="Gruber A."/>
            <person name="Irimia M."/>
            <person name="Maruyama S."/>
            <person name="Arias M.C."/>
            <person name="Ball S.G."/>
            <person name="Gile G.H."/>
            <person name="Hirakawa Y."/>
            <person name="Hopkins J.F."/>
            <person name="Rensing S.A."/>
            <person name="Schmutz J."/>
            <person name="Symeonidi A."/>
            <person name="Elias M."/>
            <person name="Eveleigh R.J."/>
            <person name="Herman E.K."/>
            <person name="Klute M.J."/>
            <person name="Nakayama T."/>
            <person name="Obornik M."/>
            <person name="Reyes-Prieto A."/>
            <person name="Armbrust E.V."/>
            <person name="Aves S.J."/>
            <person name="Beiko R.G."/>
            <person name="Coutinho P."/>
            <person name="Dacks J.B."/>
            <person name="Durnford D.G."/>
            <person name="Fast N.M."/>
            <person name="Green B.R."/>
            <person name="Grisdale C."/>
            <person name="Hempe F."/>
            <person name="Henrissat B."/>
            <person name="Hoppner M.P."/>
            <person name="Ishida K.-I."/>
            <person name="Kim E."/>
            <person name="Koreny L."/>
            <person name="Kroth P.G."/>
            <person name="Liu Y."/>
            <person name="Malik S.-B."/>
            <person name="Maier U.G."/>
            <person name="McRose D."/>
            <person name="Mock T."/>
            <person name="Neilson J.A."/>
            <person name="Onodera N.T."/>
            <person name="Poole A.M."/>
            <person name="Pritham E.J."/>
            <person name="Richards T.A."/>
            <person name="Rocap G."/>
            <person name="Roy S.W."/>
            <person name="Sarai C."/>
            <person name="Schaack S."/>
            <person name="Shirato S."/>
            <person name="Slamovits C.H."/>
            <person name="Spencer D.F."/>
            <person name="Suzuki S."/>
            <person name="Worden A.Z."/>
            <person name="Zauner S."/>
            <person name="Barry K."/>
            <person name="Bell C."/>
            <person name="Bharti A.K."/>
            <person name="Crow J.A."/>
            <person name="Grimwood J."/>
            <person name="Kramer R."/>
            <person name="Lindquist E."/>
            <person name="Lucas S."/>
            <person name="Salamov A."/>
            <person name="McFadden G.I."/>
            <person name="Lane C.E."/>
            <person name="Keeling P.J."/>
            <person name="Gray M.W."/>
            <person name="Grigoriev I.V."/>
            <person name="Archibald J.M."/>
        </authorList>
    </citation>
    <scope>NUCLEOTIDE SEQUENCE</scope>
    <source>
        <strain evidence="10">CCMP2712</strain>
    </source>
</reference>
<dbReference type="GO" id="GO:0046872">
    <property type="term" value="F:metal ion binding"/>
    <property type="evidence" value="ECO:0007669"/>
    <property type="project" value="UniProtKB-KW"/>
</dbReference>
<dbReference type="PANTHER" id="PTHR31356:SF66">
    <property type="entry name" value="CATALASE-PEROXIDASE"/>
    <property type="match status" value="1"/>
</dbReference>
<dbReference type="KEGG" id="gtt:GUITHDRAFT_164338"/>
<evidence type="ECO:0000313" key="8">
    <source>
        <dbReference type="EMBL" id="EKX41621.1"/>
    </source>
</evidence>
<evidence type="ECO:0000313" key="9">
    <source>
        <dbReference type="EnsemblProtists" id="EKX41621"/>
    </source>
</evidence>
<keyword evidence="10" id="KW-1185">Reference proteome</keyword>
<dbReference type="PaxDb" id="55529-EKX41621"/>
<dbReference type="Pfam" id="PF00141">
    <property type="entry name" value="peroxidase"/>
    <property type="match status" value="1"/>
</dbReference>
<dbReference type="GO" id="GO:0000302">
    <property type="term" value="P:response to reactive oxygen species"/>
    <property type="evidence" value="ECO:0007669"/>
    <property type="project" value="TreeGrafter"/>
</dbReference>
<dbReference type="GO" id="GO:0034599">
    <property type="term" value="P:cellular response to oxidative stress"/>
    <property type="evidence" value="ECO:0007669"/>
    <property type="project" value="InterPro"/>
</dbReference>
<dbReference type="PRINTS" id="PR00458">
    <property type="entry name" value="PEROXIDASE"/>
</dbReference>
<protein>
    <recommendedName>
        <fullName evidence="7">Plant heme peroxidase family profile domain-containing protein</fullName>
    </recommendedName>
</protein>
<dbReference type="STRING" id="905079.L1IZE7"/>
<evidence type="ECO:0000256" key="1">
    <source>
        <dbReference type="ARBA" id="ARBA00022617"/>
    </source>
</evidence>
<dbReference type="GO" id="GO:0042744">
    <property type="term" value="P:hydrogen peroxide catabolic process"/>
    <property type="evidence" value="ECO:0007669"/>
    <property type="project" value="TreeGrafter"/>
</dbReference>
<dbReference type="Proteomes" id="UP000011087">
    <property type="component" value="Unassembled WGS sequence"/>
</dbReference>
<name>L1IZE7_GUITC</name>
<keyword evidence="6" id="KW-0812">Transmembrane</keyword>
<dbReference type="AlphaFoldDB" id="L1IZE7"/>